<reference evidence="1 2" key="1">
    <citation type="submission" date="2018-12" db="EMBL/GenBank/DDBJ databases">
        <title>Venturia inaequalis Genome Resource.</title>
        <authorList>
            <person name="Lichtner F.J."/>
        </authorList>
    </citation>
    <scope>NUCLEOTIDE SEQUENCE [LARGE SCALE GENOMIC DNA]</scope>
    <source>
        <strain evidence="1 2">120213</strain>
    </source>
</reference>
<dbReference type="AlphaFoldDB" id="A0A8H3VB20"/>
<protein>
    <submittedName>
        <fullName evidence="1">Uncharacterized protein</fullName>
    </submittedName>
</protein>
<dbReference type="Proteomes" id="UP000447873">
    <property type="component" value="Unassembled WGS sequence"/>
</dbReference>
<sequence length="158" mass="17847">MTRLITLLTSRNIPPDLIATLNNLFTSLLSPLNILIASLSHSISPHPSSYSIYTSTHHALTPLINHLQHLQTKKTGHYTGVKFAFWDELWDTWHAIFALSQQRRPLGAEMAWQEWTLQCAKEARDKILGLLLWGDEGDYLGVNVRVGMVAGSTSGRWR</sequence>
<organism evidence="1 2">
    <name type="scientific">Venturia inaequalis</name>
    <name type="common">Apple scab fungus</name>
    <dbReference type="NCBI Taxonomy" id="5025"/>
    <lineage>
        <taxon>Eukaryota</taxon>
        <taxon>Fungi</taxon>
        <taxon>Dikarya</taxon>
        <taxon>Ascomycota</taxon>
        <taxon>Pezizomycotina</taxon>
        <taxon>Dothideomycetes</taxon>
        <taxon>Pleosporomycetidae</taxon>
        <taxon>Venturiales</taxon>
        <taxon>Venturiaceae</taxon>
        <taxon>Venturia</taxon>
    </lineage>
</organism>
<evidence type="ECO:0000313" key="1">
    <source>
        <dbReference type="EMBL" id="KAE9983853.1"/>
    </source>
</evidence>
<name>A0A8H3VB20_VENIN</name>
<gene>
    <name evidence="1" type="ORF">EG328_009467</name>
</gene>
<evidence type="ECO:0000313" key="2">
    <source>
        <dbReference type="Proteomes" id="UP000447873"/>
    </source>
</evidence>
<dbReference type="EMBL" id="WNWS01000057">
    <property type="protein sequence ID" value="KAE9983853.1"/>
    <property type="molecule type" value="Genomic_DNA"/>
</dbReference>
<comment type="caution">
    <text evidence="1">The sequence shown here is derived from an EMBL/GenBank/DDBJ whole genome shotgun (WGS) entry which is preliminary data.</text>
</comment>
<proteinExistence type="predicted"/>
<accession>A0A8H3VB20</accession>